<evidence type="ECO:0000313" key="1">
    <source>
        <dbReference type="EMBL" id="TNV84323.1"/>
    </source>
</evidence>
<name>A0A8J8NZ60_HALGN</name>
<proteinExistence type="predicted"/>
<dbReference type="EMBL" id="RRYP01002895">
    <property type="protein sequence ID" value="TNV84323.1"/>
    <property type="molecule type" value="Genomic_DNA"/>
</dbReference>
<dbReference type="Proteomes" id="UP000785679">
    <property type="component" value="Unassembled WGS sequence"/>
</dbReference>
<accession>A0A8J8NZ60</accession>
<dbReference type="AlphaFoldDB" id="A0A8J8NZ60"/>
<organism evidence="1 2">
    <name type="scientific">Halteria grandinella</name>
    <dbReference type="NCBI Taxonomy" id="5974"/>
    <lineage>
        <taxon>Eukaryota</taxon>
        <taxon>Sar</taxon>
        <taxon>Alveolata</taxon>
        <taxon>Ciliophora</taxon>
        <taxon>Intramacronucleata</taxon>
        <taxon>Spirotrichea</taxon>
        <taxon>Stichotrichia</taxon>
        <taxon>Sporadotrichida</taxon>
        <taxon>Halteriidae</taxon>
        <taxon>Halteria</taxon>
    </lineage>
</organism>
<reference evidence="1" key="1">
    <citation type="submission" date="2019-06" db="EMBL/GenBank/DDBJ databases">
        <authorList>
            <person name="Zheng W."/>
        </authorList>
    </citation>
    <scope>NUCLEOTIDE SEQUENCE</scope>
    <source>
        <strain evidence="1">QDHG01</strain>
    </source>
</reference>
<gene>
    <name evidence="1" type="ORF">FGO68_gene5377</name>
</gene>
<protein>
    <submittedName>
        <fullName evidence="1">Uncharacterized protein</fullName>
    </submittedName>
</protein>
<sequence length="170" mass="19800">MAITMIQWENSIFQITITLCIMKNRSQANNSLISAMNLEMIGKSCPKPQNNVKALASSAITMIKIIQETILSLKTLRKIRYSNKLLERSPLQEKMLRPKIRYTHKKTITLKKAILYSRGRFFRNKARLRVTKINTQPMRQVLILRQTMNNLLLSKLRIKVSQLIINLSIF</sequence>
<keyword evidence="2" id="KW-1185">Reference proteome</keyword>
<evidence type="ECO:0000313" key="2">
    <source>
        <dbReference type="Proteomes" id="UP000785679"/>
    </source>
</evidence>
<comment type="caution">
    <text evidence="1">The sequence shown here is derived from an EMBL/GenBank/DDBJ whole genome shotgun (WGS) entry which is preliminary data.</text>
</comment>